<organism evidence="1 2">
    <name type="scientific">Cyanophage S-RIM14</name>
    <dbReference type="NCBI Taxonomy" id="1278423"/>
    <lineage>
        <taxon>Viruses</taxon>
        <taxon>Duplodnaviria</taxon>
        <taxon>Heunggongvirae</taxon>
        <taxon>Uroviricota</taxon>
        <taxon>Caudoviricetes</taxon>
        <taxon>Pantevenvirales</taxon>
        <taxon>Kyanoviridae</taxon>
        <taxon>Ahtivirus</taxon>
        <taxon>Ahtivirus sagseatwo</taxon>
    </lineage>
</organism>
<sequence length="102" mass="11558">MNENESTPRSQDLEGWGQSVNEAIQAQSEAIDECARRIVTIEGAIEQIVLTLQDLAKATNDTQQVLIRGQINYKPSDGETHLNMKENFDQLYDRIIKLEHGM</sequence>
<evidence type="ECO:0000313" key="1">
    <source>
        <dbReference type="EMBL" id="AOO14278.1"/>
    </source>
</evidence>
<dbReference type="EMBL" id="KX349303">
    <property type="protein sequence ID" value="AOO14278.1"/>
    <property type="molecule type" value="Genomic_DNA"/>
</dbReference>
<dbReference type="Gene3D" id="1.20.5.300">
    <property type="match status" value="1"/>
</dbReference>
<protein>
    <submittedName>
        <fullName evidence="1">Uncharacterized protein</fullName>
    </submittedName>
</protein>
<name>A0A1D7SKS6_9CAUD</name>
<evidence type="ECO:0000313" key="2">
    <source>
        <dbReference type="Proteomes" id="UP000223711"/>
    </source>
</evidence>
<proteinExistence type="predicted"/>
<dbReference type="Proteomes" id="UP000223711">
    <property type="component" value="Segment"/>
</dbReference>
<reference evidence="1 2" key="1">
    <citation type="journal article" date="2016" name="Environ. Microbiol.">
        <title>Genomic diversification of marine cyanophages into stable ecotypes.</title>
        <authorList>
            <person name="Marston M.F."/>
            <person name="Martiny J.B."/>
        </authorList>
    </citation>
    <scope>NUCLEOTIDE SEQUENCE [LARGE SCALE GENOMIC DNA]</scope>
    <source>
        <strain evidence="1">Sn_11_0110</strain>
    </source>
</reference>
<gene>
    <name evidence="1" type="ORF">Sn110110_084</name>
</gene>
<accession>A0A1D7SKS6</accession>